<evidence type="ECO:0000259" key="8">
    <source>
        <dbReference type="PROSITE" id="PS50262"/>
    </source>
</evidence>
<dbReference type="GO" id="GO:0004930">
    <property type="term" value="F:G protein-coupled receptor activity"/>
    <property type="evidence" value="ECO:0007669"/>
    <property type="project" value="InterPro"/>
</dbReference>
<name>A0AAU9VUB1_9CNID</name>
<proteinExistence type="predicted"/>
<feature type="transmembrane region" description="Helical" evidence="7">
    <location>
        <begin position="291"/>
        <end position="315"/>
    </location>
</feature>
<comment type="caution">
    <text evidence="9">The sequence shown here is derived from an EMBL/GenBank/DDBJ whole genome shotgun (WGS) entry which is preliminary data.</text>
</comment>
<dbReference type="GO" id="GO:0005886">
    <property type="term" value="C:plasma membrane"/>
    <property type="evidence" value="ECO:0007669"/>
    <property type="project" value="UniProtKB-SubCell"/>
</dbReference>
<evidence type="ECO:0000256" key="3">
    <source>
        <dbReference type="ARBA" id="ARBA00022692"/>
    </source>
</evidence>
<evidence type="ECO:0000256" key="5">
    <source>
        <dbReference type="ARBA" id="ARBA00023136"/>
    </source>
</evidence>
<reference evidence="9 10" key="1">
    <citation type="submission" date="2022-05" db="EMBL/GenBank/DDBJ databases">
        <authorList>
            <consortium name="Genoscope - CEA"/>
            <person name="William W."/>
        </authorList>
    </citation>
    <scope>NUCLEOTIDE SEQUENCE [LARGE SCALE GENOMIC DNA]</scope>
</reference>
<protein>
    <recommendedName>
        <fullName evidence="8">G-protein coupled receptors family 1 profile domain-containing protein</fullName>
    </recommendedName>
</protein>
<feature type="domain" description="G-protein coupled receptors family 1 profile" evidence="8">
    <location>
        <begin position="15"/>
        <end position="253"/>
    </location>
</feature>
<evidence type="ECO:0000313" key="10">
    <source>
        <dbReference type="Proteomes" id="UP001159428"/>
    </source>
</evidence>
<sequence>MAVIYSLLSVATALENILILVALRRDRYLHPPSKLLLCNLTITDLCTALISQPVSAAVSLAGRDQIDGELCLLVEYTAFLLTAIFSGLSLSTVTVISVDRLMALLLGIRYKQTITGRRIRVVLFLMWIQSILVGAVSFWNMKAFFFVCGLLVTLKMTISTYCYTRIFHNIWRRRTAVQDLRGEGAAALLVMARYKKTVINSLWVHITLVTCYFPFAVVTTLMLIRGLNFTIFVAQIVAVGLISLNSVLNPIVYCWKIKEVRKEVKETITQFCARFYVVSFQDIRYFSPEPFIALCTACAKSLPYLIIYYVSFMLWSPRNNNFPAIFKTSSHHKRSTVMTSESQEEEEKSRRNILF</sequence>
<feature type="transmembrane region" description="Helical" evidence="7">
    <location>
        <begin position="6"/>
        <end position="23"/>
    </location>
</feature>
<dbReference type="Gene3D" id="1.20.1070.10">
    <property type="entry name" value="Rhodopsin 7-helix transmembrane proteins"/>
    <property type="match status" value="1"/>
</dbReference>
<evidence type="ECO:0000256" key="1">
    <source>
        <dbReference type="ARBA" id="ARBA00004651"/>
    </source>
</evidence>
<dbReference type="SUPFAM" id="SSF81321">
    <property type="entry name" value="Family A G protein-coupled receptor-like"/>
    <property type="match status" value="1"/>
</dbReference>
<dbReference type="Proteomes" id="UP001159428">
    <property type="component" value="Unassembled WGS sequence"/>
</dbReference>
<dbReference type="PROSITE" id="PS50262">
    <property type="entry name" value="G_PROTEIN_RECEP_F1_2"/>
    <property type="match status" value="1"/>
</dbReference>
<dbReference type="EMBL" id="CALNXJ010000004">
    <property type="protein sequence ID" value="CAH3038115.1"/>
    <property type="molecule type" value="Genomic_DNA"/>
</dbReference>
<gene>
    <name evidence="9" type="ORF">PMEA_00021533</name>
</gene>
<dbReference type="AlphaFoldDB" id="A0AAU9VUB1"/>
<feature type="transmembrane region" description="Helical" evidence="7">
    <location>
        <begin position="202"/>
        <end position="224"/>
    </location>
</feature>
<keyword evidence="10" id="KW-1185">Reference proteome</keyword>
<dbReference type="PANTHER" id="PTHR22750">
    <property type="entry name" value="G-PROTEIN COUPLED RECEPTOR"/>
    <property type="match status" value="1"/>
</dbReference>
<feature type="transmembrane region" description="Helical" evidence="7">
    <location>
        <begin position="76"/>
        <end position="98"/>
    </location>
</feature>
<feature type="transmembrane region" description="Helical" evidence="7">
    <location>
        <begin position="119"/>
        <end position="138"/>
    </location>
</feature>
<keyword evidence="5 7" id="KW-0472">Membrane</keyword>
<dbReference type="CDD" id="cd00637">
    <property type="entry name" value="7tm_classA_rhodopsin-like"/>
    <property type="match status" value="1"/>
</dbReference>
<dbReference type="InterPro" id="IPR017452">
    <property type="entry name" value="GPCR_Rhodpsn_7TM"/>
</dbReference>
<evidence type="ECO:0000256" key="2">
    <source>
        <dbReference type="ARBA" id="ARBA00022475"/>
    </source>
</evidence>
<dbReference type="Pfam" id="PF00001">
    <property type="entry name" value="7tm_1"/>
    <property type="match status" value="2"/>
</dbReference>
<evidence type="ECO:0000256" key="6">
    <source>
        <dbReference type="SAM" id="MobiDB-lite"/>
    </source>
</evidence>
<organism evidence="9 10">
    <name type="scientific">Pocillopora meandrina</name>
    <dbReference type="NCBI Taxonomy" id="46732"/>
    <lineage>
        <taxon>Eukaryota</taxon>
        <taxon>Metazoa</taxon>
        <taxon>Cnidaria</taxon>
        <taxon>Anthozoa</taxon>
        <taxon>Hexacorallia</taxon>
        <taxon>Scleractinia</taxon>
        <taxon>Astrocoeniina</taxon>
        <taxon>Pocilloporidae</taxon>
        <taxon>Pocillopora</taxon>
    </lineage>
</organism>
<dbReference type="InterPro" id="IPR000276">
    <property type="entry name" value="GPCR_Rhodpsn"/>
</dbReference>
<dbReference type="PRINTS" id="PR00237">
    <property type="entry name" value="GPCRRHODOPSN"/>
</dbReference>
<feature type="transmembrane region" description="Helical" evidence="7">
    <location>
        <begin position="230"/>
        <end position="255"/>
    </location>
</feature>
<keyword evidence="4 7" id="KW-1133">Transmembrane helix</keyword>
<keyword evidence="2" id="KW-1003">Cell membrane</keyword>
<evidence type="ECO:0000256" key="4">
    <source>
        <dbReference type="ARBA" id="ARBA00022989"/>
    </source>
</evidence>
<evidence type="ECO:0000313" key="9">
    <source>
        <dbReference type="EMBL" id="CAH3038115.1"/>
    </source>
</evidence>
<accession>A0AAU9VUB1</accession>
<feature type="region of interest" description="Disordered" evidence="6">
    <location>
        <begin position="336"/>
        <end position="355"/>
    </location>
</feature>
<keyword evidence="3 7" id="KW-0812">Transmembrane</keyword>
<feature type="transmembrane region" description="Helical" evidence="7">
    <location>
        <begin position="144"/>
        <end position="164"/>
    </location>
</feature>
<comment type="subcellular location">
    <subcellularLocation>
        <location evidence="1">Cell membrane</location>
        <topology evidence="1">Multi-pass membrane protein</topology>
    </subcellularLocation>
</comment>
<evidence type="ECO:0000256" key="7">
    <source>
        <dbReference type="SAM" id="Phobius"/>
    </source>
</evidence>